<dbReference type="PROSITE" id="PS52004">
    <property type="entry name" value="KS3_2"/>
    <property type="match status" value="1"/>
</dbReference>
<dbReference type="Pfam" id="PF02801">
    <property type="entry name" value="Ketoacyl-synt_C"/>
    <property type="match status" value="1"/>
</dbReference>
<dbReference type="InterPro" id="IPR020807">
    <property type="entry name" value="PKS_DH"/>
</dbReference>
<evidence type="ECO:0000313" key="10">
    <source>
        <dbReference type="Proteomes" id="UP000054321"/>
    </source>
</evidence>
<dbReference type="InterPro" id="IPR049551">
    <property type="entry name" value="PKS_DH_C"/>
</dbReference>
<dbReference type="InterPro" id="IPR032821">
    <property type="entry name" value="PKS_assoc"/>
</dbReference>
<dbReference type="Pfam" id="PF23297">
    <property type="entry name" value="ACP_SdgA_C"/>
    <property type="match status" value="1"/>
</dbReference>
<feature type="region of interest" description="N-terminal hotdog fold" evidence="5">
    <location>
        <begin position="881"/>
        <end position="1016"/>
    </location>
</feature>
<feature type="region of interest" description="C-terminal hotdog fold" evidence="5">
    <location>
        <begin position="1044"/>
        <end position="1201"/>
    </location>
</feature>
<dbReference type="InterPro" id="IPR016036">
    <property type="entry name" value="Malonyl_transacylase_ACP-bd"/>
</dbReference>
<dbReference type="GO" id="GO:0044550">
    <property type="term" value="P:secondary metabolite biosynthetic process"/>
    <property type="evidence" value="ECO:0007669"/>
    <property type="project" value="UniProtKB-ARBA"/>
</dbReference>
<dbReference type="InterPro" id="IPR042104">
    <property type="entry name" value="PKS_dehydratase_sf"/>
</dbReference>
<dbReference type="SUPFAM" id="SSF51735">
    <property type="entry name" value="NAD(P)-binding Rossmann-fold domains"/>
    <property type="match status" value="2"/>
</dbReference>
<dbReference type="GO" id="GO:1901336">
    <property type="term" value="P:lactone biosynthetic process"/>
    <property type="evidence" value="ECO:0007669"/>
    <property type="project" value="UniProtKB-ARBA"/>
</dbReference>
<dbReference type="PROSITE" id="PS52019">
    <property type="entry name" value="PKS_MFAS_DH"/>
    <property type="match status" value="1"/>
</dbReference>
<dbReference type="CDD" id="cd00833">
    <property type="entry name" value="PKS"/>
    <property type="match status" value="1"/>
</dbReference>
<dbReference type="Pfam" id="PF21089">
    <property type="entry name" value="PKS_DH_N"/>
    <property type="match status" value="1"/>
</dbReference>
<dbReference type="Pfam" id="PF14765">
    <property type="entry name" value="PS-DH"/>
    <property type="match status" value="1"/>
</dbReference>
<evidence type="ECO:0000259" key="8">
    <source>
        <dbReference type="PROSITE" id="PS52019"/>
    </source>
</evidence>
<dbReference type="SMART" id="SM00823">
    <property type="entry name" value="PKS_PP"/>
    <property type="match status" value="1"/>
</dbReference>
<keyword evidence="4" id="KW-0511">Multifunctional enzyme</keyword>
<dbReference type="InterPro" id="IPR020843">
    <property type="entry name" value="ER"/>
</dbReference>
<dbReference type="SMART" id="SM00825">
    <property type="entry name" value="PKS_KS"/>
    <property type="match status" value="1"/>
</dbReference>
<dbReference type="STRING" id="913774.A0A0C3CTS2"/>
<dbReference type="HOGENOM" id="CLU_000022_31_0_1"/>
<dbReference type="Gene3D" id="3.40.50.720">
    <property type="entry name" value="NAD(P)-binding Rossmann-like Domain"/>
    <property type="match status" value="1"/>
</dbReference>
<dbReference type="SMART" id="SM00822">
    <property type="entry name" value="PKS_KR"/>
    <property type="match status" value="1"/>
</dbReference>
<dbReference type="Gene3D" id="3.30.70.3290">
    <property type="match status" value="1"/>
</dbReference>
<protein>
    <submittedName>
        <fullName evidence="9">Uncharacterized protein</fullName>
    </submittedName>
</protein>
<dbReference type="InterPro" id="IPR014030">
    <property type="entry name" value="Ketoacyl_synth_N"/>
</dbReference>
<dbReference type="SUPFAM" id="SSF53901">
    <property type="entry name" value="Thiolase-like"/>
    <property type="match status" value="1"/>
</dbReference>
<dbReference type="InterPro" id="IPR009081">
    <property type="entry name" value="PP-bd_ACP"/>
</dbReference>
<keyword evidence="1" id="KW-0596">Phosphopantetheine</keyword>
<dbReference type="Pfam" id="PF08240">
    <property type="entry name" value="ADH_N"/>
    <property type="match status" value="1"/>
</dbReference>
<dbReference type="InterPro" id="IPR020806">
    <property type="entry name" value="PKS_PP-bd"/>
</dbReference>
<feature type="domain" description="PKS/mFAS DH" evidence="8">
    <location>
        <begin position="881"/>
        <end position="1201"/>
    </location>
</feature>
<dbReference type="Pfam" id="PF16197">
    <property type="entry name" value="KAsynt_C_assoc"/>
    <property type="match status" value="1"/>
</dbReference>
<dbReference type="Pfam" id="PF23114">
    <property type="entry name" value="NAD-bd_HRPKS_sdrA"/>
    <property type="match status" value="1"/>
</dbReference>
<dbReference type="SUPFAM" id="SSF50129">
    <property type="entry name" value="GroES-like"/>
    <property type="match status" value="1"/>
</dbReference>
<dbReference type="InterPro" id="IPR050091">
    <property type="entry name" value="PKS_NRPS_Biosynth_Enz"/>
</dbReference>
<dbReference type="InterPro" id="IPR020841">
    <property type="entry name" value="PKS_Beta-ketoAc_synthase_dom"/>
</dbReference>
<dbReference type="InterPro" id="IPR056501">
    <property type="entry name" value="NAD-bd_HRPKS_sdrA"/>
</dbReference>
<evidence type="ECO:0000313" key="9">
    <source>
        <dbReference type="EMBL" id="KIN02399.1"/>
    </source>
</evidence>
<sequence length="2160" mass="234814">MNGSAPNGTIHAHEHSKPTPIAIIGMGCRLPGDVSSPEEFWELCSRARSGWSEIPKSRFNHAAFHHPNPDKLGCYNPAGGHFLKEDIDVFDAPFFNMTEKEAISMDPQQRLLLECTFEALENAGIPKRSLSRKNVAVYVGGSFADYELNNVRDTDTAPMYQATGSLHLACQSMHSGESSHAIVASCHLNILPDYFITMSTSSLFSNEGKSFAFDHRGNGFGRGEGVGCVILKPLDAAIKDNDAIRAVIVGSGVNQDGKTNGITMPNGDAQVSLMKSVYERSELDVAETGYVECHGTGTKAGDPIEASAVHKSNIGHLEGASGIVSIIKTAMMLERDFILPNCDFQKPNPDIPFKEWNLKVPSSQRPWPRGKKYASINNFGFGGTNAHTVLTRAPAVLKPNGANVQPARKRLYVLSANDKKSLESRMHATTVYLEQNPEVFQNSLMGNLAYTLGQRRSVLSWKVAIPADGSSDLITSLASSSITLQRSTKEPKVGFVFTGQGAQWAGMGRELIEAYPVFASTMERIDICLSKLGADFSLISELSKDSKSSRVNEAQISQPVCTAIQLSLTELLRSWGVRPTAVAGHSSGEIAAAYAAGALSLESCIAVAYHRGQAIVSLKKQFPDLKGAMVAIGGSAEELKPMVKLLREGRATVACINSPSSITVSGDEEAIAELQEKVELQQMFNRKLRVDTAYHSHHMNLVAEEYRENIKTVTTQATSGITFNSSLRGYQLSTTELGPSYWVDNLTCPVRFLEAVECMIKPVDGTSNPAVDLLVEVGPHAALEGPVKQILKTAGGNAAKIPYASALLRNQDAFDTALQLAATLFAKGVDLNLEAINFPISGVRPPMLLTDLPNYTWNHSTKYWHDSRISEKHRNREFPRNDIVGVLANYSNDLEPTWRNLIRADDQPWVRHHKMQSMIVYPMAGYIAMALEAAAQRAVMRNVSFNKFDLREVTVSRPLVIHEGAEVETNVSLRAFTEGTRVSSDAWDEFRIFSWAKDRGWIEHARGLIAVSKNESNAVDGFRQLDDSRKALRLKMDSINEASKSPVSQSEMYETLTAIGADYGSTFQGLENCRASDEHAVADLVIPDTAATMPKHHEPNFIIHPAFLDQVIQIIWPIFGAGRKGLDVLYMPSFVQSLSIATGVTTKAGDRLRVYGSGKPTPAKPVATKFNFFATSAEGSDEALISMESLVMTPVFEGCDSLTSSSTRELCYKMRWDSVSVTETNGAECQAESAVITNGHTIFSPELEVAIICDPENQQELVTALTEQLGNSIQKAPVVGKLGDIKTEGHVCIVLEELIRPVVADLNSAKLKAIQDMASSASGILWAVRGAYTNSENPGSQMVIGMARSIRSETLFKFMTLDLGISPQLSQVETADKILDVLKRTFSSDAPAAVGVDMEYQERNGQLFVPRVVDDLEMNKFVHKETQPSASPDLQPFSQEGRPLKIAIETPGALDTLYFTDDLAVGTPLPDYEVEIEVKATSMNFKDIMISMGQLSSNYLGVECSGVISGVGSKVTDLAVGDRVCAMSEGAYSTYTRCLGTSVQKISDNMSFEDAATVPVIYCTAYYSLFDLGRLTKGETVLIHAAAGGVGQAAIILCQMAGAEIFATVGSVAKKEFLMTQYGLPEDHIFYSRNTSFAKGIKRATNNQGVDLVLNSLAGDALRETWDSLAHFGRFIEIGKRDIVGNSRLEMSRFEHNAMFASVDLTVVAAERPKIMRRLLSDVFDLMAKGLARPISPITIFPISDVEVAFRTLQSGKIMGKIVIVPRPDDQVKAVPAKTKLLLRPDCTYIIIGGTGGLGRSMTRWMIGKGAKHIVLVSRTGSAAGKVAELIEEARSLDVTVEVRQCDVSNKEQVEELVNRGISGMPAVRGVIHAAMVLDDVLFEKMRFDQWEVVVKSKVLGAWNFHHALSSVQLDFFVAISSVAGAVGNRGQAAYAAANCFLNAFVQYRIRNGLPASSIDLTAVSDVGYLAENAEKQAQVAENMGSETISESEVLALLAASISGHMAVSSNSHCITGLKIGTNLQGLFWVDDAKFKCLKEAAEAEQAHLSTSAATVSLSSAVKSSKSYEEALQFVSDGLMDKVSAVLMVPREEMDQSRPIVVYGLDSLVAIEIRNWITRELEASLQVLELLTSSSITALAGTILKKSRLGEFKPLTEGEN</sequence>
<dbReference type="SUPFAM" id="SSF55048">
    <property type="entry name" value="Probable ACP-binding domain of malonyl-CoA ACP transacylase"/>
    <property type="match status" value="1"/>
</dbReference>
<dbReference type="InParanoid" id="A0A0C3CTS2"/>
<dbReference type="InterPro" id="IPR013154">
    <property type="entry name" value="ADH-like_N"/>
</dbReference>
<dbReference type="SMART" id="SM00827">
    <property type="entry name" value="PKS_AT"/>
    <property type="match status" value="1"/>
</dbReference>
<gene>
    <name evidence="9" type="ORF">OIDMADRAFT_197601</name>
</gene>
<dbReference type="PANTHER" id="PTHR43775">
    <property type="entry name" value="FATTY ACID SYNTHASE"/>
    <property type="match status" value="1"/>
</dbReference>
<dbReference type="InterPro" id="IPR001227">
    <property type="entry name" value="Ac_transferase_dom_sf"/>
</dbReference>
<proteinExistence type="predicted"/>
<dbReference type="SMART" id="SM00826">
    <property type="entry name" value="PKS_DH"/>
    <property type="match status" value="1"/>
</dbReference>
<feature type="active site" description="Proton donor; for dehydratase activity" evidence="5">
    <location>
        <position position="1109"/>
    </location>
</feature>
<dbReference type="CDD" id="cd05195">
    <property type="entry name" value="enoyl_red"/>
    <property type="match status" value="1"/>
</dbReference>
<feature type="domain" description="Carrier" evidence="6">
    <location>
        <begin position="2070"/>
        <end position="2147"/>
    </location>
</feature>
<dbReference type="Pfam" id="PF08659">
    <property type="entry name" value="KR"/>
    <property type="match status" value="1"/>
</dbReference>
<dbReference type="InterPro" id="IPR036291">
    <property type="entry name" value="NAD(P)-bd_dom_sf"/>
</dbReference>
<feature type="domain" description="Ketosynthase family 3 (KS3)" evidence="7">
    <location>
        <begin position="18"/>
        <end position="392"/>
    </location>
</feature>
<evidence type="ECO:0000256" key="4">
    <source>
        <dbReference type="ARBA" id="ARBA00023268"/>
    </source>
</evidence>
<evidence type="ECO:0000256" key="2">
    <source>
        <dbReference type="ARBA" id="ARBA00022553"/>
    </source>
</evidence>
<feature type="active site" description="Proton acceptor; for dehydratase activity" evidence="5">
    <location>
        <position position="913"/>
    </location>
</feature>
<keyword evidence="10" id="KW-1185">Reference proteome</keyword>
<dbReference type="GO" id="GO:0031177">
    <property type="term" value="F:phosphopantetheine binding"/>
    <property type="evidence" value="ECO:0007669"/>
    <property type="project" value="InterPro"/>
</dbReference>
<dbReference type="InterPro" id="IPR016035">
    <property type="entry name" value="Acyl_Trfase/lysoPLipase"/>
</dbReference>
<dbReference type="InterPro" id="IPR016039">
    <property type="entry name" value="Thiolase-like"/>
</dbReference>
<dbReference type="SMART" id="SM00829">
    <property type="entry name" value="PKS_ER"/>
    <property type="match status" value="1"/>
</dbReference>
<dbReference type="PANTHER" id="PTHR43775:SF13">
    <property type="entry name" value="POLYKETIDE SYNTHASE 1"/>
    <property type="match status" value="1"/>
</dbReference>
<dbReference type="InterPro" id="IPR049900">
    <property type="entry name" value="PKS_mFAS_DH"/>
</dbReference>
<dbReference type="FunFam" id="3.40.50.720:FF:000209">
    <property type="entry name" value="Polyketide synthase Pks12"/>
    <property type="match status" value="1"/>
</dbReference>
<dbReference type="OrthoDB" id="329835at2759"/>
<organism evidence="9 10">
    <name type="scientific">Oidiodendron maius (strain Zn)</name>
    <dbReference type="NCBI Taxonomy" id="913774"/>
    <lineage>
        <taxon>Eukaryota</taxon>
        <taxon>Fungi</taxon>
        <taxon>Dikarya</taxon>
        <taxon>Ascomycota</taxon>
        <taxon>Pezizomycotina</taxon>
        <taxon>Leotiomycetes</taxon>
        <taxon>Leotiomycetes incertae sedis</taxon>
        <taxon>Myxotrichaceae</taxon>
        <taxon>Oidiodendron</taxon>
    </lineage>
</organism>
<dbReference type="InterPro" id="IPR036736">
    <property type="entry name" value="ACP-like_sf"/>
</dbReference>
<dbReference type="InterPro" id="IPR049552">
    <property type="entry name" value="PKS_DH_N"/>
</dbReference>
<dbReference type="InterPro" id="IPR014043">
    <property type="entry name" value="Acyl_transferase_dom"/>
</dbReference>
<dbReference type="Proteomes" id="UP000054321">
    <property type="component" value="Unassembled WGS sequence"/>
</dbReference>
<evidence type="ECO:0000256" key="3">
    <source>
        <dbReference type="ARBA" id="ARBA00022679"/>
    </source>
</evidence>
<dbReference type="InterPro" id="IPR057326">
    <property type="entry name" value="KR_dom"/>
</dbReference>
<dbReference type="Gene3D" id="3.40.47.10">
    <property type="match status" value="2"/>
</dbReference>
<keyword evidence="2" id="KW-0597">Phosphoprotein</keyword>
<dbReference type="EMBL" id="KN832875">
    <property type="protein sequence ID" value="KIN02399.1"/>
    <property type="molecule type" value="Genomic_DNA"/>
</dbReference>
<reference evidence="10" key="2">
    <citation type="submission" date="2015-01" db="EMBL/GenBank/DDBJ databases">
        <title>Evolutionary Origins and Diversification of the Mycorrhizal Mutualists.</title>
        <authorList>
            <consortium name="DOE Joint Genome Institute"/>
            <consortium name="Mycorrhizal Genomics Consortium"/>
            <person name="Kohler A."/>
            <person name="Kuo A."/>
            <person name="Nagy L.G."/>
            <person name="Floudas D."/>
            <person name="Copeland A."/>
            <person name="Barry K.W."/>
            <person name="Cichocki N."/>
            <person name="Veneault-Fourrey C."/>
            <person name="LaButti K."/>
            <person name="Lindquist E.A."/>
            <person name="Lipzen A."/>
            <person name="Lundell T."/>
            <person name="Morin E."/>
            <person name="Murat C."/>
            <person name="Riley R."/>
            <person name="Ohm R."/>
            <person name="Sun H."/>
            <person name="Tunlid A."/>
            <person name="Henrissat B."/>
            <person name="Grigoriev I.V."/>
            <person name="Hibbett D.S."/>
            <person name="Martin F."/>
        </authorList>
    </citation>
    <scope>NUCLEOTIDE SEQUENCE [LARGE SCALE GENOMIC DNA]</scope>
    <source>
        <strain evidence="10">Zn</strain>
    </source>
</reference>
<dbReference type="GO" id="GO:0006633">
    <property type="term" value="P:fatty acid biosynthetic process"/>
    <property type="evidence" value="ECO:0007669"/>
    <property type="project" value="TreeGrafter"/>
</dbReference>
<dbReference type="Pfam" id="PF00698">
    <property type="entry name" value="Acyl_transf_1"/>
    <property type="match status" value="1"/>
</dbReference>
<dbReference type="SUPFAM" id="SSF52151">
    <property type="entry name" value="FabD/lysophospholipase-like"/>
    <property type="match status" value="1"/>
</dbReference>
<dbReference type="Pfam" id="PF00109">
    <property type="entry name" value="ketoacyl-synt"/>
    <property type="match status" value="2"/>
</dbReference>
<dbReference type="SUPFAM" id="SSF47336">
    <property type="entry name" value="ACP-like"/>
    <property type="match status" value="1"/>
</dbReference>
<dbReference type="InterPro" id="IPR011032">
    <property type="entry name" value="GroES-like_sf"/>
</dbReference>
<name>A0A0C3CTS2_OIDMZ</name>
<dbReference type="InterPro" id="IPR014031">
    <property type="entry name" value="Ketoacyl_synth_C"/>
</dbReference>
<dbReference type="InterPro" id="IPR013968">
    <property type="entry name" value="PKS_KR"/>
</dbReference>
<dbReference type="GO" id="GO:0016491">
    <property type="term" value="F:oxidoreductase activity"/>
    <property type="evidence" value="ECO:0007669"/>
    <property type="project" value="InterPro"/>
</dbReference>
<dbReference type="Pfam" id="PF13602">
    <property type="entry name" value="ADH_zinc_N_2"/>
    <property type="match status" value="1"/>
</dbReference>
<reference evidence="9 10" key="1">
    <citation type="submission" date="2014-04" db="EMBL/GenBank/DDBJ databases">
        <authorList>
            <consortium name="DOE Joint Genome Institute"/>
            <person name="Kuo A."/>
            <person name="Martino E."/>
            <person name="Perotto S."/>
            <person name="Kohler A."/>
            <person name="Nagy L.G."/>
            <person name="Floudas D."/>
            <person name="Copeland A."/>
            <person name="Barry K.W."/>
            <person name="Cichocki N."/>
            <person name="Veneault-Fourrey C."/>
            <person name="LaButti K."/>
            <person name="Lindquist E.A."/>
            <person name="Lipzen A."/>
            <person name="Lundell T."/>
            <person name="Morin E."/>
            <person name="Murat C."/>
            <person name="Sun H."/>
            <person name="Tunlid A."/>
            <person name="Henrissat B."/>
            <person name="Grigoriev I.V."/>
            <person name="Hibbett D.S."/>
            <person name="Martin F."/>
            <person name="Nordberg H.P."/>
            <person name="Cantor M.N."/>
            <person name="Hua S.X."/>
        </authorList>
    </citation>
    <scope>NUCLEOTIDE SEQUENCE [LARGE SCALE GENOMIC DNA]</scope>
    <source>
        <strain evidence="9 10">Zn</strain>
    </source>
</reference>
<dbReference type="GO" id="GO:0004312">
    <property type="term" value="F:fatty acid synthase activity"/>
    <property type="evidence" value="ECO:0007669"/>
    <property type="project" value="TreeGrafter"/>
</dbReference>
<dbReference type="Gene3D" id="3.10.129.110">
    <property type="entry name" value="Polyketide synthase dehydratase"/>
    <property type="match status" value="1"/>
</dbReference>
<dbReference type="Gene3D" id="3.40.366.10">
    <property type="entry name" value="Malonyl-Coenzyme A Acyl Carrier Protein, domain 2"/>
    <property type="match status" value="1"/>
</dbReference>
<evidence type="ECO:0000259" key="7">
    <source>
        <dbReference type="PROSITE" id="PS52004"/>
    </source>
</evidence>
<evidence type="ECO:0000256" key="5">
    <source>
        <dbReference type="PROSITE-ProRule" id="PRU01363"/>
    </source>
</evidence>
<dbReference type="FunFam" id="3.40.366.10:FF:000002">
    <property type="entry name" value="Probable polyketide synthase 2"/>
    <property type="match status" value="1"/>
</dbReference>
<evidence type="ECO:0000259" key="6">
    <source>
        <dbReference type="PROSITE" id="PS50075"/>
    </source>
</evidence>
<keyword evidence="3" id="KW-0808">Transferase</keyword>
<dbReference type="Gene3D" id="1.10.1200.10">
    <property type="entry name" value="ACP-like"/>
    <property type="match status" value="1"/>
</dbReference>
<dbReference type="Gene3D" id="3.90.180.10">
    <property type="entry name" value="Medium-chain alcohol dehydrogenases, catalytic domain"/>
    <property type="match status" value="1"/>
</dbReference>
<accession>A0A0C3CTS2</accession>
<evidence type="ECO:0000256" key="1">
    <source>
        <dbReference type="ARBA" id="ARBA00022450"/>
    </source>
</evidence>
<dbReference type="PROSITE" id="PS50075">
    <property type="entry name" value="CARRIER"/>
    <property type="match status" value="1"/>
</dbReference>